<reference evidence="11" key="1">
    <citation type="journal article" date="2019" name="Int. J. Syst. Evol. Microbiol.">
        <title>The Global Catalogue of Microorganisms (GCM) 10K type strain sequencing project: providing services to taxonomists for standard genome sequencing and annotation.</title>
        <authorList>
            <consortium name="The Broad Institute Genomics Platform"/>
            <consortium name="The Broad Institute Genome Sequencing Center for Infectious Disease"/>
            <person name="Wu L."/>
            <person name="Ma J."/>
        </authorList>
    </citation>
    <scope>NUCLEOTIDE SEQUENCE [LARGE SCALE GENOMIC DNA]</scope>
    <source>
        <strain evidence="11">NBRC 106348</strain>
    </source>
</reference>
<evidence type="ECO:0000259" key="9">
    <source>
        <dbReference type="PROSITE" id="PS50928"/>
    </source>
</evidence>
<dbReference type="EMBL" id="BSUK01000001">
    <property type="protein sequence ID" value="GMA26428.1"/>
    <property type="molecule type" value="Genomic_DNA"/>
</dbReference>
<protein>
    <recommendedName>
        <fullName evidence="9">ABC transmembrane type-1 domain-containing protein</fullName>
    </recommendedName>
</protein>
<dbReference type="InterPro" id="IPR010065">
    <property type="entry name" value="AA_ABC_transptr_permease_3TM"/>
</dbReference>
<dbReference type="PROSITE" id="PS50928">
    <property type="entry name" value="ABC_TM1"/>
    <property type="match status" value="1"/>
</dbReference>
<feature type="transmembrane region" description="Helical" evidence="7">
    <location>
        <begin position="108"/>
        <end position="131"/>
    </location>
</feature>
<dbReference type="InterPro" id="IPR035906">
    <property type="entry name" value="MetI-like_sf"/>
</dbReference>
<evidence type="ECO:0000313" key="10">
    <source>
        <dbReference type="EMBL" id="GMA26428.1"/>
    </source>
</evidence>
<dbReference type="InterPro" id="IPR000515">
    <property type="entry name" value="MetI-like"/>
</dbReference>
<feature type="transmembrane region" description="Helical" evidence="7">
    <location>
        <begin position="238"/>
        <end position="260"/>
    </location>
</feature>
<evidence type="ECO:0000256" key="1">
    <source>
        <dbReference type="ARBA" id="ARBA00004651"/>
    </source>
</evidence>
<keyword evidence="11" id="KW-1185">Reference proteome</keyword>
<keyword evidence="3" id="KW-1003">Cell membrane</keyword>
<evidence type="ECO:0000256" key="5">
    <source>
        <dbReference type="ARBA" id="ARBA00022989"/>
    </source>
</evidence>
<dbReference type="RefSeq" id="WP_348525308.1">
    <property type="nucleotide sequence ID" value="NZ_BSUK01000001.1"/>
</dbReference>
<comment type="caution">
    <text evidence="10">The sequence shown here is derived from an EMBL/GenBank/DDBJ whole genome shotgun (WGS) entry which is preliminary data.</text>
</comment>
<dbReference type="InterPro" id="IPR043429">
    <property type="entry name" value="ArtM/GltK/GlnP/TcyL/YhdX-like"/>
</dbReference>
<evidence type="ECO:0000256" key="4">
    <source>
        <dbReference type="ARBA" id="ARBA00022692"/>
    </source>
</evidence>
<feature type="domain" description="ABC transmembrane type-1" evidence="9">
    <location>
        <begin position="69"/>
        <end position="260"/>
    </location>
</feature>
<feature type="compositionally biased region" description="Low complexity" evidence="8">
    <location>
        <begin position="376"/>
        <end position="413"/>
    </location>
</feature>
<dbReference type="NCBIfam" id="TIGR01726">
    <property type="entry name" value="HEQRo_perm_3TM"/>
    <property type="match status" value="1"/>
</dbReference>
<name>A0ABQ6I6L7_9MICO</name>
<evidence type="ECO:0000256" key="3">
    <source>
        <dbReference type="ARBA" id="ARBA00022475"/>
    </source>
</evidence>
<dbReference type="PANTHER" id="PTHR30614:SF21">
    <property type="entry name" value="AMINO ACID ABC TRANSPORTER PERMEASE"/>
    <property type="match status" value="1"/>
</dbReference>
<comment type="similarity">
    <text evidence="7">Belongs to the binding-protein-dependent transport system permease family.</text>
</comment>
<evidence type="ECO:0000256" key="2">
    <source>
        <dbReference type="ARBA" id="ARBA00022448"/>
    </source>
</evidence>
<feature type="transmembrane region" description="Helical" evidence="7">
    <location>
        <begin position="20"/>
        <end position="42"/>
    </location>
</feature>
<keyword evidence="5 7" id="KW-1133">Transmembrane helix</keyword>
<proteinExistence type="inferred from homology"/>
<accession>A0ABQ6I6L7</accession>
<evidence type="ECO:0000313" key="11">
    <source>
        <dbReference type="Proteomes" id="UP001157091"/>
    </source>
</evidence>
<dbReference type="SUPFAM" id="SSF161098">
    <property type="entry name" value="MetI-like"/>
    <property type="match status" value="1"/>
</dbReference>
<feature type="transmembrane region" description="Helical" evidence="7">
    <location>
        <begin position="75"/>
        <end position="96"/>
    </location>
</feature>
<organism evidence="10 11">
    <name type="scientific">Luteimicrobium album</name>
    <dbReference type="NCBI Taxonomy" id="1054550"/>
    <lineage>
        <taxon>Bacteria</taxon>
        <taxon>Bacillati</taxon>
        <taxon>Actinomycetota</taxon>
        <taxon>Actinomycetes</taxon>
        <taxon>Micrococcales</taxon>
        <taxon>Luteimicrobium</taxon>
    </lineage>
</organism>
<dbReference type="CDD" id="cd06261">
    <property type="entry name" value="TM_PBP2"/>
    <property type="match status" value="1"/>
</dbReference>
<evidence type="ECO:0000256" key="6">
    <source>
        <dbReference type="ARBA" id="ARBA00023136"/>
    </source>
</evidence>
<dbReference type="Gene3D" id="1.10.3720.10">
    <property type="entry name" value="MetI-like"/>
    <property type="match status" value="1"/>
</dbReference>
<feature type="region of interest" description="Disordered" evidence="8">
    <location>
        <begin position="266"/>
        <end position="413"/>
    </location>
</feature>
<evidence type="ECO:0000256" key="8">
    <source>
        <dbReference type="SAM" id="MobiDB-lite"/>
    </source>
</evidence>
<dbReference type="Proteomes" id="UP001157091">
    <property type="component" value="Unassembled WGS sequence"/>
</dbReference>
<dbReference type="PANTHER" id="PTHR30614">
    <property type="entry name" value="MEMBRANE COMPONENT OF AMINO ACID ABC TRANSPORTER"/>
    <property type="match status" value="1"/>
</dbReference>
<keyword evidence="2 7" id="KW-0813">Transport</keyword>
<gene>
    <name evidence="10" type="ORF">GCM10025864_41870</name>
</gene>
<sequence>MSTQNVLFDAPGPRGRRTILIGNVVGVVVVLGVLAVVVQRFADKGQFAADLWSPLVHADAWTNFLIPGLVDTLEAAAMSIVLALAFGLVFGLGRLASSRTVRWVSGTIVEFFRAVPVLLMMIFFFYVFAVYDVFRSEYVPLAAVVVSLTLYNGAVVAELVRSGVHGLPSGQREAALATGLTSGQSLRSIEVPQALSAMLPALLSQLVVVLKDSALGSAIGYTELLQQARRLGAKDGNILQSLLVAAVIFIIVNYLLTLVAGRVRRRRRHTGEVRARSPSRPPSPRTSASPRSPGWATAAASDRAPGSGRTEHDRRPAHPSGWAGSLSASRVPARHTTSRSSTAAGIPRGKVTTASSVEVGSDGRGAGVSPAWARRSASGLGQSAQASMSSRAAISSRSAPSSALIAASAGPGA</sequence>
<keyword evidence="4 7" id="KW-0812">Transmembrane</keyword>
<evidence type="ECO:0000256" key="7">
    <source>
        <dbReference type="RuleBase" id="RU363032"/>
    </source>
</evidence>
<comment type="subcellular location">
    <subcellularLocation>
        <location evidence="1 7">Cell membrane</location>
        <topology evidence="1 7">Multi-pass membrane protein</topology>
    </subcellularLocation>
</comment>
<dbReference type="Pfam" id="PF00528">
    <property type="entry name" value="BPD_transp_1"/>
    <property type="match status" value="1"/>
</dbReference>
<keyword evidence="6 7" id="KW-0472">Membrane</keyword>